<dbReference type="InterPro" id="IPR027268">
    <property type="entry name" value="Peptidase_M4/M1_CTD_sf"/>
</dbReference>
<dbReference type="InterPro" id="IPR045357">
    <property type="entry name" value="Aminopeptidase_N-like_N"/>
</dbReference>
<proteinExistence type="inferred from homology"/>
<evidence type="ECO:0000259" key="13">
    <source>
        <dbReference type="Pfam" id="PF01433"/>
    </source>
</evidence>
<keyword evidence="8" id="KW-0378">Hydrolase</keyword>
<evidence type="ECO:0000256" key="10">
    <source>
        <dbReference type="ARBA" id="ARBA00023049"/>
    </source>
</evidence>
<dbReference type="RefSeq" id="WP_110486514.1">
    <property type="nucleotide sequence ID" value="NZ_QJVC01000023.1"/>
</dbReference>
<evidence type="ECO:0000313" key="16">
    <source>
        <dbReference type="Proteomes" id="UP000247980"/>
    </source>
</evidence>
<evidence type="ECO:0000313" key="15">
    <source>
        <dbReference type="EMBL" id="PYI37366.1"/>
    </source>
</evidence>
<evidence type="ECO:0000256" key="6">
    <source>
        <dbReference type="ARBA" id="ARBA00022670"/>
    </source>
</evidence>
<comment type="cofactor">
    <cofactor evidence="2">
        <name>Zn(2+)</name>
        <dbReference type="ChEBI" id="CHEBI:29105"/>
    </cofactor>
</comment>
<evidence type="ECO:0000256" key="3">
    <source>
        <dbReference type="ARBA" id="ARBA00010136"/>
    </source>
</evidence>
<comment type="caution">
    <text evidence="15">The sequence shown here is derived from an EMBL/GenBank/DDBJ whole genome shotgun (WGS) entry which is preliminary data.</text>
</comment>
<dbReference type="AlphaFoldDB" id="A0A2V5JJH4"/>
<gene>
    <name evidence="15" type="ORF">CVS30_15755</name>
</gene>
<protein>
    <recommendedName>
        <fullName evidence="5">Aminopeptidase N</fullName>
        <ecNumber evidence="4">3.4.11.2</ecNumber>
    </recommendedName>
    <alternativeName>
        <fullName evidence="11">Alanine aminopeptidase</fullName>
    </alternativeName>
    <alternativeName>
        <fullName evidence="12">Lysyl aminopeptidase</fullName>
    </alternativeName>
</protein>
<dbReference type="EC" id="3.4.11.2" evidence="4"/>
<keyword evidence="16" id="KW-1185">Reference proteome</keyword>
<dbReference type="SUPFAM" id="SSF55486">
    <property type="entry name" value="Metalloproteases ('zincins'), catalytic domain"/>
    <property type="match status" value="1"/>
</dbReference>
<dbReference type="GO" id="GO:0008237">
    <property type="term" value="F:metallopeptidase activity"/>
    <property type="evidence" value="ECO:0007669"/>
    <property type="project" value="UniProtKB-KW"/>
</dbReference>
<dbReference type="SUPFAM" id="SSF63737">
    <property type="entry name" value="Leukotriene A4 hydrolase N-terminal domain"/>
    <property type="match status" value="1"/>
</dbReference>
<comment type="similarity">
    <text evidence="3">Belongs to the peptidase M1 family.</text>
</comment>
<dbReference type="EMBL" id="QJVC01000023">
    <property type="protein sequence ID" value="PYI37366.1"/>
    <property type="molecule type" value="Genomic_DNA"/>
</dbReference>
<dbReference type="PANTHER" id="PTHR11533">
    <property type="entry name" value="PROTEASE M1 ZINC METALLOPROTEASE"/>
    <property type="match status" value="1"/>
</dbReference>
<dbReference type="CDD" id="cd09603">
    <property type="entry name" value="M1_APN_like"/>
    <property type="match status" value="1"/>
</dbReference>
<evidence type="ECO:0000256" key="5">
    <source>
        <dbReference type="ARBA" id="ARBA00015611"/>
    </source>
</evidence>
<keyword evidence="6" id="KW-0645">Protease</keyword>
<dbReference type="InterPro" id="IPR050344">
    <property type="entry name" value="Peptidase_M1_aminopeptidases"/>
</dbReference>
<dbReference type="OrthoDB" id="100605at2"/>
<evidence type="ECO:0000256" key="1">
    <source>
        <dbReference type="ARBA" id="ARBA00000098"/>
    </source>
</evidence>
<dbReference type="GO" id="GO:0008270">
    <property type="term" value="F:zinc ion binding"/>
    <property type="evidence" value="ECO:0007669"/>
    <property type="project" value="InterPro"/>
</dbReference>
<dbReference type="GO" id="GO:0016285">
    <property type="term" value="F:alanyl aminopeptidase activity"/>
    <property type="evidence" value="ECO:0007669"/>
    <property type="project" value="UniProtKB-EC"/>
</dbReference>
<dbReference type="PRINTS" id="PR00756">
    <property type="entry name" value="ALADIPTASE"/>
</dbReference>
<evidence type="ECO:0000256" key="12">
    <source>
        <dbReference type="ARBA" id="ARBA00031533"/>
    </source>
</evidence>
<dbReference type="Pfam" id="PF17900">
    <property type="entry name" value="Peptidase_M1_N"/>
    <property type="match status" value="1"/>
</dbReference>
<dbReference type="InterPro" id="IPR042097">
    <property type="entry name" value="Aminopeptidase_N-like_N_sf"/>
</dbReference>
<evidence type="ECO:0000256" key="7">
    <source>
        <dbReference type="ARBA" id="ARBA00022723"/>
    </source>
</evidence>
<evidence type="ECO:0000259" key="14">
    <source>
        <dbReference type="Pfam" id="PF17900"/>
    </source>
</evidence>
<dbReference type="InterPro" id="IPR001930">
    <property type="entry name" value="Peptidase_M1"/>
</dbReference>
<evidence type="ECO:0000256" key="4">
    <source>
        <dbReference type="ARBA" id="ARBA00012564"/>
    </source>
</evidence>
<dbReference type="InterPro" id="IPR014782">
    <property type="entry name" value="Peptidase_M1_dom"/>
</dbReference>
<comment type="catalytic activity">
    <reaction evidence="1">
        <text>Release of an N-terminal amino acid, Xaa-|-Yaa- from a peptide, amide or arylamide. Xaa is preferably Ala, but may be most amino acids including Pro (slow action). When a terminal hydrophobic residue is followed by a prolyl residue, the two may be released as an intact Xaa-Pro dipeptide.</text>
        <dbReference type="EC" id="3.4.11.2"/>
    </reaction>
</comment>
<sequence length="453" mass="49686">MKFPSLPRHRAPSDAPAPYIPSHGSSSFAVAHYDLELAIRLAGNQLTGRAILTARALESLDSVELDLIGLGMDKASVNGKRILKHAHRDGKLQLQLPSPVAAGEMFTLDIRYSGFPAPDDGQWGEVGWEELDDGVLVAGQPTGAPTWFPCNDRPDNKASYRFSVTTDADYTVVCNGSLLSHSKKSSRETWVYEQVAPMATYLATVQIGRYKLLTLPAPTGGNQLPITVAAPKKLLARTATSLARQREMVEVFTESFGPYPFPGYTVVVTEDKLEIPLEAQSLSIIGSNHLDTSWESQRLIAHELSHQWFGNSLTLAAWNDIWLHEGFACYAEWLWSEESGSMTIAERASAAHAKLVADPVELAVGDPGPEMMFDDAVYKRGALALTALRAASGDEKFFTLLRQWVLDNRHGSVSTPRFIALADRLCADIPGFSATAILTPWLFRKQLPPLPQF</sequence>
<keyword evidence="9" id="KW-0862">Zinc</keyword>
<accession>A0A2V5JJH4</accession>
<organism evidence="15 16">
    <name type="scientific">Arthrobacter psychrolactophilus</name>
    <dbReference type="NCBI Taxonomy" id="92442"/>
    <lineage>
        <taxon>Bacteria</taxon>
        <taxon>Bacillati</taxon>
        <taxon>Actinomycetota</taxon>
        <taxon>Actinomycetes</taxon>
        <taxon>Micrococcales</taxon>
        <taxon>Micrococcaceae</taxon>
        <taxon>Arthrobacter</taxon>
    </lineage>
</organism>
<reference evidence="15 16" key="1">
    <citation type="submission" date="2018-05" db="EMBL/GenBank/DDBJ databases">
        <title>Genetic diversity of glacier-inhabiting Cryobacterium bacteria in China and description of Cryobacterium mengkeensis sp. nov. and Arthrobacter glacialis sp. nov.</title>
        <authorList>
            <person name="Liu Q."/>
            <person name="Xin Y.-H."/>
        </authorList>
    </citation>
    <scope>NUCLEOTIDE SEQUENCE [LARGE SCALE GENOMIC DNA]</scope>
    <source>
        <strain evidence="15 16">B7</strain>
    </source>
</reference>
<evidence type="ECO:0000256" key="11">
    <source>
        <dbReference type="ARBA" id="ARBA00029811"/>
    </source>
</evidence>
<dbReference type="Proteomes" id="UP000247980">
    <property type="component" value="Unassembled WGS sequence"/>
</dbReference>
<dbReference type="Gene3D" id="2.60.40.1730">
    <property type="entry name" value="tricorn interacting facor f3 domain"/>
    <property type="match status" value="1"/>
</dbReference>
<name>A0A2V5JJH4_9MICC</name>
<evidence type="ECO:0000256" key="2">
    <source>
        <dbReference type="ARBA" id="ARBA00001947"/>
    </source>
</evidence>
<feature type="domain" description="Peptidase M1 membrane alanine aminopeptidase" evidence="13">
    <location>
        <begin position="244"/>
        <end position="419"/>
    </location>
</feature>
<evidence type="ECO:0000256" key="9">
    <source>
        <dbReference type="ARBA" id="ARBA00022833"/>
    </source>
</evidence>
<dbReference type="Pfam" id="PF01433">
    <property type="entry name" value="Peptidase_M1"/>
    <property type="match status" value="1"/>
</dbReference>
<feature type="domain" description="Aminopeptidase N-like N-terminal" evidence="14">
    <location>
        <begin position="31"/>
        <end position="202"/>
    </location>
</feature>
<keyword evidence="10" id="KW-0482">Metalloprotease</keyword>
<dbReference type="GO" id="GO:0006508">
    <property type="term" value="P:proteolysis"/>
    <property type="evidence" value="ECO:0007669"/>
    <property type="project" value="UniProtKB-KW"/>
</dbReference>
<evidence type="ECO:0000256" key="8">
    <source>
        <dbReference type="ARBA" id="ARBA00022801"/>
    </source>
</evidence>
<keyword evidence="7" id="KW-0479">Metal-binding</keyword>
<dbReference type="Gene3D" id="1.10.390.10">
    <property type="entry name" value="Neutral Protease Domain 2"/>
    <property type="match status" value="1"/>
</dbReference>